<proteinExistence type="predicted"/>
<dbReference type="AlphaFoldDB" id="A0A814L6J8"/>
<evidence type="ECO:0000313" key="2">
    <source>
        <dbReference type="Proteomes" id="UP000663879"/>
    </source>
</evidence>
<sequence length="34" mass="3970">LILQLDRIPRLVLMDRTGDYLNINAPYPNEIESL</sequence>
<organism evidence="1 2">
    <name type="scientific">Brachionus calyciflorus</name>
    <dbReference type="NCBI Taxonomy" id="104777"/>
    <lineage>
        <taxon>Eukaryota</taxon>
        <taxon>Metazoa</taxon>
        <taxon>Spiralia</taxon>
        <taxon>Gnathifera</taxon>
        <taxon>Rotifera</taxon>
        <taxon>Eurotatoria</taxon>
        <taxon>Monogononta</taxon>
        <taxon>Pseudotrocha</taxon>
        <taxon>Ploima</taxon>
        <taxon>Brachionidae</taxon>
        <taxon>Brachionus</taxon>
    </lineage>
</organism>
<protein>
    <submittedName>
        <fullName evidence="1">Uncharacterized protein</fullName>
    </submittedName>
</protein>
<reference evidence="1" key="1">
    <citation type="submission" date="2021-02" db="EMBL/GenBank/DDBJ databases">
        <authorList>
            <person name="Nowell W R."/>
        </authorList>
    </citation>
    <scope>NUCLEOTIDE SEQUENCE</scope>
    <source>
        <strain evidence="1">Ploen Becks lab</strain>
    </source>
</reference>
<evidence type="ECO:0000313" key="1">
    <source>
        <dbReference type="EMBL" id="CAF1060908.1"/>
    </source>
</evidence>
<accession>A0A814L6J8</accession>
<keyword evidence="2" id="KW-1185">Reference proteome</keyword>
<name>A0A814L6J8_9BILA</name>
<feature type="non-terminal residue" evidence="1">
    <location>
        <position position="1"/>
    </location>
</feature>
<comment type="caution">
    <text evidence="1">The sequence shown here is derived from an EMBL/GenBank/DDBJ whole genome shotgun (WGS) entry which is preliminary data.</text>
</comment>
<dbReference type="Proteomes" id="UP000663879">
    <property type="component" value="Unassembled WGS sequence"/>
</dbReference>
<gene>
    <name evidence="1" type="ORF">OXX778_LOCUS19277</name>
</gene>
<dbReference type="EMBL" id="CAJNOC010005745">
    <property type="protein sequence ID" value="CAF1060908.1"/>
    <property type="molecule type" value="Genomic_DNA"/>
</dbReference>